<evidence type="ECO:0000313" key="2">
    <source>
        <dbReference type="EMBL" id="KPI88344.1"/>
    </source>
</evidence>
<proteinExistence type="predicted"/>
<accession>A0A0N1I7D6</accession>
<feature type="region of interest" description="Disordered" evidence="1">
    <location>
        <begin position="363"/>
        <end position="404"/>
    </location>
</feature>
<evidence type="ECO:0000313" key="3">
    <source>
        <dbReference type="Proteomes" id="UP000038009"/>
    </source>
</evidence>
<feature type="compositionally biased region" description="Low complexity" evidence="1">
    <location>
        <begin position="958"/>
        <end position="970"/>
    </location>
</feature>
<dbReference type="InterPro" id="IPR036915">
    <property type="entry name" value="Cyclin-like_sf"/>
</dbReference>
<dbReference type="VEuPathDB" id="TriTrypDB:Lsey_0054_0210"/>
<feature type="compositionally biased region" description="Low complexity" evidence="1">
    <location>
        <begin position="386"/>
        <end position="396"/>
    </location>
</feature>
<feature type="region of interest" description="Disordered" evidence="1">
    <location>
        <begin position="691"/>
        <end position="723"/>
    </location>
</feature>
<feature type="region of interest" description="Disordered" evidence="1">
    <location>
        <begin position="919"/>
        <end position="994"/>
    </location>
</feature>
<reference evidence="2 3" key="1">
    <citation type="journal article" date="2015" name="PLoS Pathog.">
        <title>Leptomonas seymouri: Adaptations to the Dixenous Life Cycle Analyzed by Genome Sequencing, Transcriptome Profiling and Co-infection with Leishmania donovani.</title>
        <authorList>
            <person name="Kraeva N."/>
            <person name="Butenko A."/>
            <person name="Hlavacova J."/>
            <person name="Kostygov A."/>
            <person name="Myskova J."/>
            <person name="Grybchuk D."/>
            <person name="Lestinova T."/>
            <person name="Votypka J."/>
            <person name="Volf P."/>
            <person name="Opperdoes F."/>
            <person name="Flegontov P."/>
            <person name="Lukes J."/>
            <person name="Yurchenko V."/>
        </authorList>
    </citation>
    <scope>NUCLEOTIDE SEQUENCE [LARGE SCALE GENOMIC DNA]</scope>
    <source>
        <strain evidence="2 3">ATCC 30220</strain>
    </source>
</reference>
<feature type="compositionally biased region" description="Low complexity" evidence="1">
    <location>
        <begin position="985"/>
        <end position="994"/>
    </location>
</feature>
<dbReference type="OrthoDB" id="273176at2759"/>
<feature type="compositionally biased region" description="Basic and acidic residues" evidence="1">
    <location>
        <begin position="778"/>
        <end position="788"/>
    </location>
</feature>
<sequence>MNAAVFELLGKLAAGAGSSQPSTSAPHAPLAPLQASLPTEEDCALYGQEKPILFFYDPHGGTAAATRANAASNSPLPPGIRPPSSANFFSSSPCSVPWPAELSAMQLAGPTTSVESLCVVAAEDDATSRMPNFEVWVEWPQTVRGWQLCPMSHLCAVVRCKSTKLTPGAGAGSALFYLLASRYELIGTSAVYERYLLLAPPHRSQSDAVDITAAATSISVHELRVLRRVACLCRCFCTNGCELQPRGAGGSQGRKDASPPSPPADFFLRLVPTSLQYTFCFTTTALLSVAEEERSQGWAMATAKLSQHGTKAGCRYLSCSTEAVNTSGALSDGGHTVYQDSSLSRERSTSAVRVVDGAMLLGYSEDPRSTSSTPARPLAASKLDEQQQGSAAGASADRIREGSLESRLPQSQRWRALSLLRLVDNAYYDHRVPAGWRRWRYASSGILCRPLVVDSLDGIVRYIHGSRLAFYTAVAFLDRFIATTVDPISNFQAYRRQIYRARTGQEMDFSMMAGSGAGGLCSSDPHAGSPFRSTTSASSRRFAMEQHQPQPQPYDDDDVHARDICCFLTQVIVVCIMLGSKTVDLYPPRIRQLMGCVEDTAPISEQEFVILELHVLLTLGFPVHPVTLFESVNALLTFSTSDELFGTLTASHTTRRLLEEYQDRGHLVDDVNKLLMEQEEKDAAAAVRGIGSGATSQPPVAAVAAGTTHSQARSSHGCCRRPTESLTHADRQAMNDWLRLRLFTYFICDEVIRADATGSSSASSSSMGSRHGTPNSERGAEGEYGEMKGDDDDEGSDASNILQYSPVLVATAALVTAAEQVCMPLPAPLLRLLPPSVRDRLRDVDTETQTDDALRARLRFSCNEESNSMNCDSASPSTRTPGAADTLRLTAQPTDDNYKVLEELSLLLEAELVRLSAAGGRRGPRPHAAGLLSPARDAAAAAGGSRGLGREGEEEETTAALTSSPASRPLYSKRKGHKGGASGDSPGKGAAYGSASASTASALPRADPCAVELLGQIIRHVKLIHERSRESCPPVLLQRYQSLFREAI</sequence>
<feature type="compositionally biased region" description="Low complexity" evidence="1">
    <location>
        <begin position="758"/>
        <end position="769"/>
    </location>
</feature>
<name>A0A0N1I7D6_LEPSE</name>
<dbReference type="Proteomes" id="UP000038009">
    <property type="component" value="Unassembled WGS sequence"/>
</dbReference>
<feature type="compositionally biased region" description="Low complexity" evidence="1">
    <location>
        <begin position="926"/>
        <end position="943"/>
    </location>
</feature>
<comment type="caution">
    <text evidence="2">The sequence shown here is derived from an EMBL/GenBank/DDBJ whole genome shotgun (WGS) entry which is preliminary data.</text>
</comment>
<dbReference type="Gene3D" id="1.10.472.10">
    <property type="entry name" value="Cyclin-like"/>
    <property type="match status" value="1"/>
</dbReference>
<dbReference type="EMBL" id="LJSK01000054">
    <property type="protein sequence ID" value="KPI88344.1"/>
    <property type="molecule type" value="Genomic_DNA"/>
</dbReference>
<dbReference type="SUPFAM" id="SSF47954">
    <property type="entry name" value="Cyclin-like"/>
    <property type="match status" value="1"/>
</dbReference>
<keyword evidence="3" id="KW-1185">Reference proteome</keyword>
<feature type="region of interest" description="Disordered" evidence="1">
    <location>
        <begin position="525"/>
        <end position="555"/>
    </location>
</feature>
<protein>
    <submittedName>
        <fullName evidence="2">Uncharacterized protein</fullName>
    </submittedName>
</protein>
<feature type="region of interest" description="Disordered" evidence="1">
    <location>
        <begin position="758"/>
        <end position="799"/>
    </location>
</feature>
<organism evidence="2 3">
    <name type="scientific">Leptomonas seymouri</name>
    <dbReference type="NCBI Taxonomy" id="5684"/>
    <lineage>
        <taxon>Eukaryota</taxon>
        <taxon>Discoba</taxon>
        <taxon>Euglenozoa</taxon>
        <taxon>Kinetoplastea</taxon>
        <taxon>Metakinetoplastina</taxon>
        <taxon>Trypanosomatida</taxon>
        <taxon>Trypanosomatidae</taxon>
        <taxon>Leishmaniinae</taxon>
        <taxon>Leptomonas</taxon>
    </lineage>
</organism>
<gene>
    <name evidence="2" type="ORF">ABL78_2583</name>
</gene>
<feature type="compositionally biased region" description="Low complexity" evidence="1">
    <location>
        <begin position="531"/>
        <end position="549"/>
    </location>
</feature>
<evidence type="ECO:0000256" key="1">
    <source>
        <dbReference type="SAM" id="MobiDB-lite"/>
    </source>
</evidence>
<dbReference type="OMA" id="RESCPPV"/>
<dbReference type="AlphaFoldDB" id="A0A0N1I7D6"/>